<dbReference type="InterPro" id="IPR004656">
    <property type="entry name" value="HMG_CoA_Synthase"/>
</dbReference>
<feature type="domain" description="Beta-ketoacyl-[acyl-carrier-protein] synthase III C-terminal" evidence="2">
    <location>
        <begin position="238"/>
        <end position="314"/>
    </location>
</feature>
<dbReference type="Gene3D" id="3.40.47.10">
    <property type="match status" value="1"/>
</dbReference>
<dbReference type="PANTHER" id="PTHR43323">
    <property type="entry name" value="3-HYDROXY-3-METHYLGLUTARYL COENZYME A SYNTHASE"/>
    <property type="match status" value="1"/>
</dbReference>
<sequence>MANGFPQSFDPRGVLKPSQPVGIIGYGAYVPRYRLPGSEVARVWTNGMGGSPVKEKAVAGLDEDVITMSIEAARNALARAQIAPTELRAVWVGSESHPYAVKPTSTIVAEAIGAVPSVQAADWEFACKAGSEALQASIGFVGSGMAAYAMSIGMDTAQGRPGDALEYTAASGGAAYIVGAAENALAIFNGSYSYVTDTPDFWRRAEVKYPSHGDRFTGEPAYFAHTQGAAEALMRLMGTQPSDYTYAVFHQPNVKFPERAARMLGFTDAQIKTGLLANEVGNVYAGSCLLGLSAILDEAKPGDRILCVSYGSGAGSDAFDLTVTEKITERQRLAPLTRTYIARRTAIDYAVYTRYRNKLHLE</sequence>
<dbReference type="GO" id="GO:0004421">
    <property type="term" value="F:hydroxymethylglutaryl-CoA synthase activity"/>
    <property type="evidence" value="ECO:0007669"/>
    <property type="project" value="InterPro"/>
</dbReference>
<dbReference type="EMBL" id="PGTK01000005">
    <property type="protein sequence ID" value="PJF31064.1"/>
    <property type="molecule type" value="Genomic_DNA"/>
</dbReference>
<keyword evidence="1" id="KW-0808">Transferase</keyword>
<protein>
    <submittedName>
        <fullName evidence="3">Hydroxymethylglutaryl-CoA synthase</fullName>
    </submittedName>
</protein>
<name>A0A2M8P0I7_9CHLR</name>
<dbReference type="InterPro" id="IPR016039">
    <property type="entry name" value="Thiolase-like"/>
</dbReference>
<dbReference type="PANTHER" id="PTHR43323:SF2">
    <property type="entry name" value="HYDROXYMETHYLGLUTARYL-COA SYNTHASE"/>
    <property type="match status" value="1"/>
</dbReference>
<dbReference type="NCBIfam" id="NF003274">
    <property type="entry name" value="PRK04262.1"/>
    <property type="match status" value="1"/>
</dbReference>
<dbReference type="NCBIfam" id="TIGR00748">
    <property type="entry name" value="HMG_CoA_syn_Arc"/>
    <property type="match status" value="1"/>
</dbReference>
<organism evidence="3 4">
    <name type="scientific">Candidatus Thermofonsia Clade 1 bacterium</name>
    <dbReference type="NCBI Taxonomy" id="2364210"/>
    <lineage>
        <taxon>Bacteria</taxon>
        <taxon>Bacillati</taxon>
        <taxon>Chloroflexota</taxon>
        <taxon>Candidatus Thermofontia</taxon>
        <taxon>Candidatus Thermofonsia Clade 1</taxon>
    </lineage>
</organism>
<dbReference type="CDD" id="cd00827">
    <property type="entry name" value="init_cond_enzymes"/>
    <property type="match status" value="1"/>
</dbReference>
<dbReference type="GO" id="GO:0006084">
    <property type="term" value="P:acetyl-CoA metabolic process"/>
    <property type="evidence" value="ECO:0007669"/>
    <property type="project" value="TreeGrafter"/>
</dbReference>
<comment type="caution">
    <text evidence="3">The sequence shown here is derived from an EMBL/GenBank/DDBJ whole genome shotgun (WGS) entry which is preliminary data.</text>
</comment>
<reference evidence="3 4" key="1">
    <citation type="submission" date="2017-11" db="EMBL/GenBank/DDBJ databases">
        <title>Evolution of Phototrophy in the Chloroflexi Phylum Driven by Horizontal Gene Transfer.</title>
        <authorList>
            <person name="Ward L.M."/>
            <person name="Hemp J."/>
            <person name="Shih P.M."/>
            <person name="Mcglynn S.E."/>
            <person name="Fischer W."/>
        </authorList>
    </citation>
    <scope>NUCLEOTIDE SEQUENCE [LARGE SCALE GENOMIC DNA]</scope>
    <source>
        <strain evidence="3">CP2_2F</strain>
    </source>
</reference>
<dbReference type="SUPFAM" id="SSF53901">
    <property type="entry name" value="Thiolase-like"/>
    <property type="match status" value="2"/>
</dbReference>
<proteinExistence type="inferred from homology"/>
<evidence type="ECO:0000313" key="3">
    <source>
        <dbReference type="EMBL" id="PJF31064.1"/>
    </source>
</evidence>
<evidence type="ECO:0000256" key="1">
    <source>
        <dbReference type="ARBA" id="ARBA00022679"/>
    </source>
</evidence>
<evidence type="ECO:0000313" key="4">
    <source>
        <dbReference type="Proteomes" id="UP000228921"/>
    </source>
</evidence>
<dbReference type="HAMAP" id="MF_01409">
    <property type="entry name" value="HMG_CoA_synth_arch"/>
    <property type="match status" value="1"/>
</dbReference>
<dbReference type="InterPro" id="IPR013747">
    <property type="entry name" value="ACP_syn_III_C"/>
</dbReference>
<dbReference type="Proteomes" id="UP000228921">
    <property type="component" value="Unassembled WGS sequence"/>
</dbReference>
<evidence type="ECO:0000259" key="2">
    <source>
        <dbReference type="Pfam" id="PF08541"/>
    </source>
</evidence>
<accession>A0A2M8P0I7</accession>
<dbReference type="Pfam" id="PF08541">
    <property type="entry name" value="ACP_syn_III_C"/>
    <property type="match status" value="1"/>
</dbReference>
<dbReference type="AlphaFoldDB" id="A0A2M8P0I7"/>
<gene>
    <name evidence="3" type="ORF">CUN51_05490</name>
</gene>